<accession>A0A6H9Z6R8</accession>
<evidence type="ECO:0000256" key="1">
    <source>
        <dbReference type="SAM" id="MobiDB-lite"/>
    </source>
</evidence>
<feature type="compositionally biased region" description="Pro residues" evidence="1">
    <location>
        <begin position="42"/>
        <end position="74"/>
    </location>
</feature>
<protein>
    <submittedName>
        <fullName evidence="3">Uncharacterized protein</fullName>
    </submittedName>
</protein>
<keyword evidence="2" id="KW-0472">Membrane</keyword>
<feature type="compositionally biased region" description="Pro residues" evidence="1">
    <location>
        <begin position="1"/>
        <end position="11"/>
    </location>
</feature>
<evidence type="ECO:0000313" key="4">
    <source>
        <dbReference type="Proteomes" id="UP000468735"/>
    </source>
</evidence>
<dbReference type="Proteomes" id="UP000468735">
    <property type="component" value="Unassembled WGS sequence"/>
</dbReference>
<dbReference type="OrthoDB" id="3470399at2"/>
<dbReference type="EMBL" id="WBMT01000003">
    <property type="protein sequence ID" value="KAB2350688.1"/>
    <property type="molecule type" value="Genomic_DNA"/>
</dbReference>
<comment type="caution">
    <text evidence="3">The sequence shown here is derived from an EMBL/GenBank/DDBJ whole genome shotgun (WGS) entry which is preliminary data.</text>
</comment>
<feature type="transmembrane region" description="Helical" evidence="2">
    <location>
        <begin position="81"/>
        <end position="106"/>
    </location>
</feature>
<evidence type="ECO:0000256" key="2">
    <source>
        <dbReference type="SAM" id="Phobius"/>
    </source>
</evidence>
<gene>
    <name evidence="3" type="ORF">F8566_06770</name>
</gene>
<feature type="region of interest" description="Disordered" evidence="1">
    <location>
        <begin position="1"/>
        <end position="74"/>
    </location>
</feature>
<sequence length="424" mass="44022">MSNPPPPPGWEPPGGSSWPPPPPPGPGGPPGPGPGGPGGFGAPPPPGPGMPPPGGYGGPGTPPPFFPPPGGPPPRGSSRGLVIALLGGAGLVLVVVIALVLAFTVFQEDKMTASERLSATATSVSTARALTLKGTFSGGGDTLQGEMKVTRGGRAAGQVSWDGDNVTLLSADDKLFVKAPKSYWSTKVTSSSAMLKDGDQWGKVSSSDLSLDAGRALTPAALSRALRSASTLKYTLREATTTVQGRKALRIGTTSVTFYVTDSKTPELLRYESSYPRVQVDVTAHSAASATTTISEIRGMMGELKDSFDSEARVVLMEWANTRCTTNSSGCRVRGRFRPVATSGSAKVEVKFSLTSTAGRDLGDCTTSFNASSNANWAECRVASSAWASWSRSGQSRYRQNASFRVQGATQADVETLQSGLDRE</sequence>
<keyword evidence="4" id="KW-1185">Reference proteome</keyword>
<reference evidence="3 4" key="1">
    <citation type="submission" date="2019-09" db="EMBL/GenBank/DDBJ databases">
        <title>Actinomadura physcomitrii sp. nov., a novel actinomycete isolated from moss [Physcomitrium sphaericum (Ludw) Fuernr].</title>
        <authorList>
            <person name="Zhuang X."/>
            <person name="Liu C."/>
        </authorList>
    </citation>
    <scope>NUCLEOTIDE SEQUENCE [LARGE SCALE GENOMIC DNA]</scope>
    <source>
        <strain evidence="3 4">HMC1</strain>
    </source>
</reference>
<feature type="compositionally biased region" description="Pro residues" evidence="1">
    <location>
        <begin position="18"/>
        <end position="35"/>
    </location>
</feature>
<name>A0A6H9Z6R8_9ACTN</name>
<organism evidence="3 4">
    <name type="scientific">Actinomadura rudentiformis</name>
    <dbReference type="NCBI Taxonomy" id="359158"/>
    <lineage>
        <taxon>Bacteria</taxon>
        <taxon>Bacillati</taxon>
        <taxon>Actinomycetota</taxon>
        <taxon>Actinomycetes</taxon>
        <taxon>Streptosporangiales</taxon>
        <taxon>Thermomonosporaceae</taxon>
        <taxon>Actinomadura</taxon>
    </lineage>
</organism>
<dbReference type="AlphaFoldDB" id="A0A6H9Z6R8"/>
<evidence type="ECO:0000313" key="3">
    <source>
        <dbReference type="EMBL" id="KAB2350688.1"/>
    </source>
</evidence>
<keyword evidence="2" id="KW-1133">Transmembrane helix</keyword>
<proteinExistence type="predicted"/>
<keyword evidence="2" id="KW-0812">Transmembrane</keyword>